<accession>A0A225NM86</accession>
<dbReference type="EMBL" id="AQQR01000003">
    <property type="protein sequence ID" value="OWU75043.1"/>
    <property type="molecule type" value="Genomic_DNA"/>
</dbReference>
<comment type="caution">
    <text evidence="2">The sequence shown here is derived from an EMBL/GenBank/DDBJ whole genome shotgun (WGS) entry which is preliminary data.</text>
</comment>
<evidence type="ECO:0000256" key="1">
    <source>
        <dbReference type="SAM" id="MobiDB-lite"/>
    </source>
</evidence>
<gene>
    <name evidence="2" type="ORF">ATO3_10945</name>
</gene>
<keyword evidence="3" id="KW-1185">Reference proteome</keyword>
<organism evidence="2 3">
    <name type="scientific">Marinibacterium profundimaris</name>
    <dbReference type="NCBI Taxonomy" id="1679460"/>
    <lineage>
        <taxon>Bacteria</taxon>
        <taxon>Pseudomonadati</taxon>
        <taxon>Pseudomonadota</taxon>
        <taxon>Alphaproteobacteria</taxon>
        <taxon>Rhodobacterales</taxon>
        <taxon>Paracoccaceae</taxon>
        <taxon>Marinibacterium</taxon>
    </lineage>
</organism>
<protein>
    <submittedName>
        <fullName evidence="2">Uncharacterized protein</fullName>
    </submittedName>
</protein>
<feature type="region of interest" description="Disordered" evidence="1">
    <location>
        <begin position="65"/>
        <end position="85"/>
    </location>
</feature>
<sequence>MQAKAGWSCLMGAQICDQRYKVGNCRRPKIRLESSDAAEVGPTGIVRIGLVFFAVPVQVEKNADRSSGLLNDRPVERNRHALAHP</sequence>
<evidence type="ECO:0000313" key="2">
    <source>
        <dbReference type="EMBL" id="OWU75043.1"/>
    </source>
</evidence>
<proteinExistence type="predicted"/>
<reference evidence="2 3" key="1">
    <citation type="submission" date="2013-04" db="EMBL/GenBank/DDBJ databases">
        <title>Oceanicola sp. 22II1-22F33 Genome Sequencing.</title>
        <authorList>
            <person name="Lai Q."/>
            <person name="Li G."/>
            <person name="Shao Z."/>
        </authorList>
    </citation>
    <scope>NUCLEOTIDE SEQUENCE [LARGE SCALE GENOMIC DNA]</scope>
    <source>
        <strain evidence="2 3">22II1-22F33</strain>
    </source>
</reference>
<dbReference type="AlphaFoldDB" id="A0A225NM86"/>
<name>A0A225NM86_9RHOB</name>
<evidence type="ECO:0000313" key="3">
    <source>
        <dbReference type="Proteomes" id="UP000215377"/>
    </source>
</evidence>
<dbReference type="Proteomes" id="UP000215377">
    <property type="component" value="Unassembled WGS sequence"/>
</dbReference>